<evidence type="ECO:0008006" key="2">
    <source>
        <dbReference type="Google" id="ProtNLM"/>
    </source>
</evidence>
<organism evidence="1">
    <name type="scientific">Mimivirus AB-566-O17</name>
    <dbReference type="NCBI Taxonomy" id="1988039"/>
    <lineage>
        <taxon>Viruses</taxon>
        <taxon>Varidnaviria</taxon>
        <taxon>Bamfordvirae</taxon>
        <taxon>Nucleocytoviricota</taxon>
        <taxon>Megaviricetes</taxon>
        <taxon>Imitervirales</taxon>
        <taxon>Mimiviridae</taxon>
        <taxon>Megamimivirinae</taxon>
        <taxon>Mimivirus</taxon>
    </lineage>
</organism>
<gene>
    <name evidence="1" type="ORF">SAGO17_0055</name>
</gene>
<protein>
    <recommendedName>
        <fullName evidence="2">S1 motif domain-containing protein</fullName>
    </recommendedName>
</protein>
<name>A0A1X9VNR5_9VIRU</name>
<accession>A0A1X9VNR5</accession>
<dbReference type="EMBL" id="KY565521">
    <property type="protein sequence ID" value="ARR74974.1"/>
    <property type="molecule type" value="Genomic_DNA"/>
</dbReference>
<proteinExistence type="predicted"/>
<sequence length="93" mass="10569">MNIKVNDVVRVRVTDITDDRVLARLLFSDQQCVMLHADITKNGDIRKFVRPGRNEVVRVKSITDGIVYVAKNTVSPEEIYAAEKHLYRCSAPP</sequence>
<evidence type="ECO:0000313" key="1">
    <source>
        <dbReference type="EMBL" id="ARR74974.1"/>
    </source>
</evidence>
<reference evidence="1" key="1">
    <citation type="journal article" date="2017" name="ISME J.">
        <title>Genomic exploration of individual giant ocean viruses.</title>
        <authorList>
            <person name="Wilson W.H."/>
            <person name="Gilg I.C."/>
            <person name="Moniruzzaman M."/>
            <person name="Field E.K."/>
            <person name="Koren S."/>
            <person name="LeCleir G.R."/>
            <person name="Martinez Martinez J."/>
            <person name="Poulton N.J."/>
            <person name="Swan B.K."/>
            <person name="Stepanauskas R."/>
            <person name="Wilhelm S.W."/>
        </authorList>
    </citation>
    <scope>NUCLEOTIDE SEQUENCE</scope>
</reference>